<evidence type="ECO:0000313" key="4">
    <source>
        <dbReference type="Proteomes" id="UP000548476"/>
    </source>
</evidence>
<evidence type="ECO:0000313" key="3">
    <source>
        <dbReference type="EMBL" id="MBB6033830.1"/>
    </source>
</evidence>
<protein>
    <submittedName>
        <fullName evidence="3">Lysophospholipase L1-like esterase</fullName>
    </submittedName>
</protein>
<dbReference type="Pfam" id="PF13472">
    <property type="entry name" value="Lipase_GDSL_2"/>
    <property type="match status" value="1"/>
</dbReference>
<dbReference type="AlphaFoldDB" id="A0A841FPE9"/>
<reference evidence="3 4" key="1">
    <citation type="submission" date="2020-08" db="EMBL/GenBank/DDBJ databases">
        <title>Genomic Encyclopedia of Type Strains, Phase IV (KMG-IV): sequencing the most valuable type-strain genomes for metagenomic binning, comparative biology and taxonomic classification.</title>
        <authorList>
            <person name="Goeker M."/>
        </authorList>
    </citation>
    <scope>NUCLEOTIDE SEQUENCE [LARGE SCALE GENOMIC DNA]</scope>
    <source>
        <strain evidence="3 4">YIM 65646</strain>
    </source>
</reference>
<proteinExistence type="predicted"/>
<comment type="caution">
    <text evidence="3">The sequence shown here is derived from an EMBL/GenBank/DDBJ whole genome shotgun (WGS) entry which is preliminary data.</text>
</comment>
<dbReference type="InterPro" id="IPR013830">
    <property type="entry name" value="SGNH_hydro"/>
</dbReference>
<name>A0A841FPE9_9ACTN</name>
<organism evidence="3 4">
    <name type="scientific">Phytomonospora endophytica</name>
    <dbReference type="NCBI Taxonomy" id="714109"/>
    <lineage>
        <taxon>Bacteria</taxon>
        <taxon>Bacillati</taxon>
        <taxon>Actinomycetota</taxon>
        <taxon>Actinomycetes</taxon>
        <taxon>Micromonosporales</taxon>
        <taxon>Micromonosporaceae</taxon>
        <taxon>Phytomonospora</taxon>
    </lineage>
</organism>
<gene>
    <name evidence="3" type="ORF">HNR73_001680</name>
</gene>
<dbReference type="Proteomes" id="UP000548476">
    <property type="component" value="Unassembled WGS sequence"/>
</dbReference>
<dbReference type="SUPFAM" id="SSF52266">
    <property type="entry name" value="SGNH hydrolase"/>
    <property type="match status" value="1"/>
</dbReference>
<accession>A0A841FPE9</accession>
<dbReference type="PROSITE" id="PS51257">
    <property type="entry name" value="PROKAR_LIPOPROTEIN"/>
    <property type="match status" value="1"/>
</dbReference>
<dbReference type="Gene3D" id="3.40.50.1110">
    <property type="entry name" value="SGNH hydrolase"/>
    <property type="match status" value="1"/>
</dbReference>
<dbReference type="InterPro" id="IPR036514">
    <property type="entry name" value="SGNH_hydro_sf"/>
</dbReference>
<dbReference type="RefSeq" id="WP_184786688.1">
    <property type="nucleotide sequence ID" value="NZ_BONT01000013.1"/>
</dbReference>
<evidence type="ECO:0000259" key="2">
    <source>
        <dbReference type="Pfam" id="PF13472"/>
    </source>
</evidence>
<keyword evidence="4" id="KW-1185">Reference proteome</keyword>
<dbReference type="CDD" id="cd00229">
    <property type="entry name" value="SGNH_hydrolase"/>
    <property type="match status" value="1"/>
</dbReference>
<feature type="region of interest" description="Disordered" evidence="1">
    <location>
        <begin position="33"/>
        <end position="63"/>
    </location>
</feature>
<feature type="domain" description="SGNH hydrolase-type esterase" evidence="2">
    <location>
        <begin position="66"/>
        <end position="286"/>
    </location>
</feature>
<dbReference type="EMBL" id="JACHGT010000003">
    <property type="protein sequence ID" value="MBB6033830.1"/>
    <property type="molecule type" value="Genomic_DNA"/>
</dbReference>
<sequence>MAGRETFGGHTMRRTFLALGVAVTLLLSGCGLESAGSAETPPPGSSSLPPVDAGDPNPDAPTSIAALGDSISRGVNACATIGECVEANWATGTDPAVGSHFQRLEAAHPGQRVVSSNFAENGAKVADLPGQAELAAGGAEYVTILIGANDACDATPVGAVEFGSYVDRSLGVLTAAAPDVRVLVASIPNLYALWEAGRDNERALWVWGLDLCAQMLGDAASDEAGVEQRRQGVLSLIGEYNAALAAACANYAACRFDGGAVFGAQLGLDEVSAIDYFHPSLAGQKALAEALWKAGYDW</sequence>
<evidence type="ECO:0000256" key="1">
    <source>
        <dbReference type="SAM" id="MobiDB-lite"/>
    </source>
</evidence>